<dbReference type="EMBL" id="JAVRES010000011">
    <property type="protein sequence ID" value="MDT0437426.1"/>
    <property type="molecule type" value="Genomic_DNA"/>
</dbReference>
<dbReference type="SUPFAM" id="SSF48498">
    <property type="entry name" value="Tetracyclin repressor-like, C-terminal domain"/>
    <property type="match status" value="1"/>
</dbReference>
<dbReference type="GO" id="GO:0003677">
    <property type="term" value="F:DNA binding"/>
    <property type="evidence" value="ECO:0007669"/>
    <property type="project" value="UniProtKB-UniRule"/>
</dbReference>
<dbReference type="InterPro" id="IPR050109">
    <property type="entry name" value="HTH-type_TetR-like_transc_reg"/>
</dbReference>
<gene>
    <name evidence="5" type="ORF">RM877_22335</name>
</gene>
<evidence type="ECO:0000256" key="3">
    <source>
        <dbReference type="SAM" id="MobiDB-lite"/>
    </source>
</evidence>
<dbReference type="RefSeq" id="WP_093832887.1">
    <property type="nucleotide sequence ID" value="NZ_JAVRES010000011.1"/>
</dbReference>
<dbReference type="InterPro" id="IPR001647">
    <property type="entry name" value="HTH_TetR"/>
</dbReference>
<dbReference type="AlphaFoldDB" id="A0ABD5ERW4"/>
<protein>
    <submittedName>
        <fullName evidence="5">Helix-turn-helix domain-containing protein</fullName>
    </submittedName>
</protein>
<evidence type="ECO:0000313" key="5">
    <source>
        <dbReference type="EMBL" id="MDT0437426.1"/>
    </source>
</evidence>
<dbReference type="Proteomes" id="UP001183535">
    <property type="component" value="Unassembled WGS sequence"/>
</dbReference>
<evidence type="ECO:0000256" key="1">
    <source>
        <dbReference type="ARBA" id="ARBA00023125"/>
    </source>
</evidence>
<dbReference type="Gene3D" id="1.10.357.10">
    <property type="entry name" value="Tetracycline Repressor, domain 2"/>
    <property type="match status" value="1"/>
</dbReference>
<dbReference type="SUPFAM" id="SSF46689">
    <property type="entry name" value="Homeodomain-like"/>
    <property type="match status" value="1"/>
</dbReference>
<accession>A0ABD5ERW4</accession>
<dbReference type="GO" id="GO:0006355">
    <property type="term" value="P:regulation of DNA-templated transcription"/>
    <property type="evidence" value="ECO:0007669"/>
    <property type="project" value="UniProtKB-ARBA"/>
</dbReference>
<reference evidence="6" key="1">
    <citation type="submission" date="2023-07" db="EMBL/GenBank/DDBJ databases">
        <title>30 novel species of actinomycetes from the DSMZ collection.</title>
        <authorList>
            <person name="Nouioui I."/>
        </authorList>
    </citation>
    <scope>NUCLEOTIDE SEQUENCE [LARGE SCALE GENOMIC DNA]</scope>
    <source>
        <strain evidence="6">DSM 41981</strain>
    </source>
</reference>
<organism evidence="5 6">
    <name type="scientific">Streptomyces doudnae</name>
    <dbReference type="NCBI Taxonomy" id="3075536"/>
    <lineage>
        <taxon>Bacteria</taxon>
        <taxon>Bacillati</taxon>
        <taxon>Actinomycetota</taxon>
        <taxon>Actinomycetes</taxon>
        <taxon>Kitasatosporales</taxon>
        <taxon>Streptomycetaceae</taxon>
        <taxon>Streptomyces</taxon>
    </lineage>
</organism>
<name>A0ABD5ERW4_9ACTN</name>
<keyword evidence="1 2" id="KW-0238">DNA-binding</keyword>
<evidence type="ECO:0000313" key="6">
    <source>
        <dbReference type="Proteomes" id="UP001183535"/>
    </source>
</evidence>
<dbReference type="InterPro" id="IPR036271">
    <property type="entry name" value="Tet_transcr_reg_TetR-rel_C_sf"/>
</dbReference>
<dbReference type="Pfam" id="PF00440">
    <property type="entry name" value="TetR_N"/>
    <property type="match status" value="1"/>
</dbReference>
<keyword evidence="6" id="KW-1185">Reference proteome</keyword>
<dbReference type="PROSITE" id="PS50977">
    <property type="entry name" value="HTH_TETR_2"/>
    <property type="match status" value="1"/>
</dbReference>
<evidence type="ECO:0000259" key="4">
    <source>
        <dbReference type="PROSITE" id="PS50977"/>
    </source>
</evidence>
<feature type="region of interest" description="Disordered" evidence="3">
    <location>
        <begin position="1"/>
        <end position="31"/>
    </location>
</feature>
<dbReference type="InterPro" id="IPR009057">
    <property type="entry name" value="Homeodomain-like_sf"/>
</dbReference>
<sequence>MSDPAQTATPEPSRQSRGVRRTQPRPGLTPGAITRAGRLLIEREGLDALTMRAVAAELGTAATSLYRHVADRDALLLAILEEIAAGLPVEVPGATPRERLRHRLTTAHDYMAAHIWVLHILIRGELVARNALPFSDACLADFLAAGLGERQASLAYRACWHLTTGELLNEHPLTPPREPNQRQLAMASFDPAALPALARVRGLPREGADTYRTALDALLTAFLPDGA</sequence>
<comment type="caution">
    <text evidence="5">The sequence shown here is derived from an EMBL/GenBank/DDBJ whole genome shotgun (WGS) entry which is preliminary data.</text>
</comment>
<evidence type="ECO:0000256" key="2">
    <source>
        <dbReference type="PROSITE-ProRule" id="PRU00335"/>
    </source>
</evidence>
<feature type="domain" description="HTH tetR-type" evidence="4">
    <location>
        <begin position="27"/>
        <end position="87"/>
    </location>
</feature>
<dbReference type="PANTHER" id="PTHR30055:SF239">
    <property type="entry name" value="TRANSCRIPTIONAL REGULATORY PROTEIN"/>
    <property type="match status" value="1"/>
</dbReference>
<proteinExistence type="predicted"/>
<feature type="compositionally biased region" description="Polar residues" evidence="3">
    <location>
        <begin position="1"/>
        <end position="16"/>
    </location>
</feature>
<dbReference type="PANTHER" id="PTHR30055">
    <property type="entry name" value="HTH-TYPE TRANSCRIPTIONAL REGULATOR RUTR"/>
    <property type="match status" value="1"/>
</dbReference>
<feature type="DNA-binding region" description="H-T-H motif" evidence="2">
    <location>
        <begin position="50"/>
        <end position="69"/>
    </location>
</feature>